<sequence>MAGTGFDINELNRVVRDYAHIELELAARDRRRTPAERMISKLMTWVAIVGLIVLGFAVAAVIGGRASGGVIALVYVACVLGAFSVLYFYLQWRALPYRQADRTVSAFSIMATIFAVGLIVAILAANMDNSLWWLMMIPAVALLAVSVGAIVGHHRFRSETKPPAVDLDQLSPENEQVLLESRHRALLRLRARKVVSYADFENYDNSPLRSVRNGGV</sequence>
<gene>
    <name evidence="2" type="ORF">BJ988_005212</name>
</gene>
<evidence type="ECO:0000313" key="2">
    <source>
        <dbReference type="EMBL" id="NYI80564.1"/>
    </source>
</evidence>
<feature type="transmembrane region" description="Helical" evidence="1">
    <location>
        <begin position="131"/>
        <end position="151"/>
    </location>
</feature>
<protein>
    <submittedName>
        <fullName evidence="2">Putative membrane protein</fullName>
    </submittedName>
</protein>
<keyword evidence="1" id="KW-0812">Transmembrane</keyword>
<feature type="transmembrane region" description="Helical" evidence="1">
    <location>
        <begin position="70"/>
        <end position="92"/>
    </location>
</feature>
<accession>A0A7Z0DRR3</accession>
<reference evidence="2 3" key="1">
    <citation type="submission" date="2020-07" db="EMBL/GenBank/DDBJ databases">
        <title>Sequencing the genomes of 1000 actinobacteria strains.</title>
        <authorList>
            <person name="Klenk H.-P."/>
        </authorList>
    </citation>
    <scope>NUCLEOTIDE SEQUENCE [LARGE SCALE GENOMIC DNA]</scope>
    <source>
        <strain evidence="2 3">DSM 26487</strain>
    </source>
</reference>
<dbReference type="SUPFAM" id="SSF103473">
    <property type="entry name" value="MFS general substrate transporter"/>
    <property type="match status" value="1"/>
</dbReference>
<evidence type="ECO:0000256" key="1">
    <source>
        <dbReference type="SAM" id="Phobius"/>
    </source>
</evidence>
<dbReference type="Proteomes" id="UP000564496">
    <property type="component" value="Unassembled WGS sequence"/>
</dbReference>
<dbReference type="AlphaFoldDB" id="A0A7Z0DRR3"/>
<dbReference type="RefSeq" id="WP_179660738.1">
    <property type="nucleotide sequence ID" value="NZ_JACBZR010000001.1"/>
</dbReference>
<proteinExistence type="predicted"/>
<dbReference type="InterPro" id="IPR036259">
    <property type="entry name" value="MFS_trans_sf"/>
</dbReference>
<comment type="caution">
    <text evidence="2">The sequence shown here is derived from an EMBL/GenBank/DDBJ whole genome shotgun (WGS) entry which is preliminary data.</text>
</comment>
<organism evidence="2 3">
    <name type="scientific">Nocardioides panzhihuensis</name>
    <dbReference type="NCBI Taxonomy" id="860243"/>
    <lineage>
        <taxon>Bacteria</taxon>
        <taxon>Bacillati</taxon>
        <taxon>Actinomycetota</taxon>
        <taxon>Actinomycetes</taxon>
        <taxon>Propionibacteriales</taxon>
        <taxon>Nocardioidaceae</taxon>
        <taxon>Nocardioides</taxon>
    </lineage>
</organism>
<feature type="transmembrane region" description="Helical" evidence="1">
    <location>
        <begin position="42"/>
        <end position="64"/>
    </location>
</feature>
<name>A0A7Z0DRR3_9ACTN</name>
<keyword evidence="1" id="KW-1133">Transmembrane helix</keyword>
<dbReference type="EMBL" id="JACBZR010000001">
    <property type="protein sequence ID" value="NYI80564.1"/>
    <property type="molecule type" value="Genomic_DNA"/>
</dbReference>
<keyword evidence="3" id="KW-1185">Reference proteome</keyword>
<feature type="transmembrane region" description="Helical" evidence="1">
    <location>
        <begin position="104"/>
        <end position="125"/>
    </location>
</feature>
<evidence type="ECO:0000313" key="3">
    <source>
        <dbReference type="Proteomes" id="UP000564496"/>
    </source>
</evidence>
<keyword evidence="1" id="KW-0472">Membrane</keyword>